<dbReference type="NCBIfam" id="NF038032">
    <property type="entry name" value="CehA_McbA_metalo"/>
    <property type="match status" value="1"/>
</dbReference>
<dbReference type="EMBL" id="CP006644">
    <property type="protein sequence ID" value="AHE55279.1"/>
    <property type="molecule type" value="Genomic_DNA"/>
</dbReference>
<evidence type="ECO:0000313" key="3">
    <source>
        <dbReference type="Proteomes" id="UP000018851"/>
    </source>
</evidence>
<dbReference type="InterPro" id="IPR016195">
    <property type="entry name" value="Pol/histidinol_Pase-like"/>
</dbReference>
<dbReference type="PATRIC" id="fig|1123269.5.peg.3531"/>
<dbReference type="PANTHER" id="PTHR42924:SF3">
    <property type="entry name" value="POLYMERASE_HISTIDINOL PHOSPHATASE N-TERMINAL DOMAIN-CONTAINING PROTEIN"/>
    <property type="match status" value="1"/>
</dbReference>
<dbReference type="Gene3D" id="3.20.20.140">
    <property type="entry name" value="Metal-dependent hydrolases"/>
    <property type="match status" value="1"/>
</dbReference>
<reference evidence="2 3" key="1">
    <citation type="submission" date="2013-07" db="EMBL/GenBank/DDBJ databases">
        <title>Completed genome of Sphingomonas sanxanigenens NX02.</title>
        <authorList>
            <person name="Ma T."/>
            <person name="Huang H."/>
            <person name="Wu M."/>
            <person name="Li X."/>
            <person name="Li G."/>
        </authorList>
    </citation>
    <scope>NUCLEOTIDE SEQUENCE [LARGE SCALE GENOMIC DNA]</scope>
    <source>
        <strain evidence="2 3">NX02</strain>
    </source>
</reference>
<proteinExistence type="predicted"/>
<feature type="signal peptide" evidence="1">
    <location>
        <begin position="1"/>
        <end position="22"/>
    </location>
</feature>
<dbReference type="AlphaFoldDB" id="W0ABH2"/>
<dbReference type="GO" id="GO:0035312">
    <property type="term" value="F:5'-3' DNA exonuclease activity"/>
    <property type="evidence" value="ECO:0007669"/>
    <property type="project" value="TreeGrafter"/>
</dbReference>
<keyword evidence="3" id="KW-1185">Reference proteome</keyword>
<name>W0ABH2_9SPHN</name>
<dbReference type="PANTHER" id="PTHR42924">
    <property type="entry name" value="EXONUCLEASE"/>
    <property type="match status" value="1"/>
</dbReference>
<dbReference type="SUPFAM" id="SSF89550">
    <property type="entry name" value="PHP domain-like"/>
    <property type="match status" value="1"/>
</dbReference>
<organism evidence="2 3">
    <name type="scientific">Sphingomonas sanxanigenens DSM 19645 = NX02</name>
    <dbReference type="NCBI Taxonomy" id="1123269"/>
    <lineage>
        <taxon>Bacteria</taxon>
        <taxon>Pseudomonadati</taxon>
        <taxon>Pseudomonadota</taxon>
        <taxon>Alphaproteobacteria</taxon>
        <taxon>Sphingomonadales</taxon>
        <taxon>Sphingomonadaceae</taxon>
        <taxon>Sphingomonas</taxon>
    </lineage>
</organism>
<dbReference type="HOGENOM" id="CLU_032306_1_0_5"/>
<dbReference type="Proteomes" id="UP000018851">
    <property type="component" value="Chromosome"/>
</dbReference>
<dbReference type="GO" id="GO:0004534">
    <property type="term" value="F:5'-3' RNA exonuclease activity"/>
    <property type="evidence" value="ECO:0007669"/>
    <property type="project" value="TreeGrafter"/>
</dbReference>
<evidence type="ECO:0000256" key="1">
    <source>
        <dbReference type="SAM" id="SignalP"/>
    </source>
</evidence>
<evidence type="ECO:0000313" key="2">
    <source>
        <dbReference type="EMBL" id="AHE55279.1"/>
    </source>
</evidence>
<accession>W0ABH2</accession>
<dbReference type="eggNOG" id="COG0613">
    <property type="taxonomic scope" value="Bacteria"/>
</dbReference>
<sequence length="491" mass="51264">MVRLMRRVLGAMLLALAVPAMAQLPDRAADRVLEGQLTAADGATYRNLDFTVPEGTGRLVIALAHDGDPKASLIELGLADAQGFRGASSRRSEVTLAPADATPGYLPGRIGAGAWQLRFSVGFLPAGKPLGWTVKLWFMKPGERLSARVPSRGPGWYRGDLHVHSGHSDGSCANPAGVTVPCPLYATIAGAAARALDFLMLTEHNTVSQLQVMRELQPFFDRTLLIAGQEVTTLHGHINVWGVEEPIDYRIAPGLRTFNEIADRVHALGGLLSINHPAAPTGVTCLGCGWSMPDVDYARVDAVEAINGGIIATVDGGDPEGKLSNLPFWLDRLAAGDALVAVGGSDSHDGTAAPGTPLALGYPVTVVHAEGLSEAAILAGIKAGRVFVDLSMDPASLLDLSVSDGRRTVAMGGVIAASRGLTAQVRIAAAKGARLELLDGATVLATRPVPPGEAVLTFPLALSRARHAIRAQVRGADGRILLISNAVRITG</sequence>
<dbReference type="KEGG" id="ssan:NX02_18050"/>
<evidence type="ECO:0008006" key="4">
    <source>
        <dbReference type="Google" id="ProtNLM"/>
    </source>
</evidence>
<feature type="chain" id="PRO_5004785412" description="Polymerase/histidinol phosphatase N-terminal domain-containing protein" evidence="1">
    <location>
        <begin position="23"/>
        <end position="491"/>
    </location>
</feature>
<dbReference type="InterPro" id="IPR052018">
    <property type="entry name" value="PHP_domain"/>
</dbReference>
<keyword evidence="1" id="KW-0732">Signal</keyword>
<gene>
    <name evidence="2" type="ORF">NX02_18050</name>
</gene>
<dbReference type="STRING" id="1123269.NX02_18050"/>
<protein>
    <recommendedName>
        <fullName evidence="4">Polymerase/histidinol phosphatase N-terminal domain-containing protein</fullName>
    </recommendedName>
</protein>